<evidence type="ECO:0000256" key="15">
    <source>
        <dbReference type="ARBA" id="ARBA00050054"/>
    </source>
</evidence>
<evidence type="ECO:0000256" key="11">
    <source>
        <dbReference type="ARBA" id="ARBA00030204"/>
    </source>
</evidence>
<evidence type="ECO:0000256" key="4">
    <source>
        <dbReference type="ARBA" id="ARBA00008954"/>
    </source>
</evidence>
<reference evidence="17 18" key="1">
    <citation type="submission" date="2020-04" db="EMBL/GenBank/DDBJ databases">
        <title>Arthrobacter sp. nov.</title>
        <authorList>
            <person name="Liu S."/>
        </authorList>
    </citation>
    <scope>NUCLEOTIDE SEQUENCE [LARGE SCALE GENOMIC DNA]</scope>
    <source>
        <strain evidence="17 18">E918</strain>
    </source>
</reference>
<keyword evidence="8 17" id="KW-0808">Transferase</keyword>
<accession>A0A7X6K3G1</accession>
<evidence type="ECO:0000256" key="6">
    <source>
        <dbReference type="ARBA" id="ARBA00012912"/>
    </source>
</evidence>
<dbReference type="SUPFAM" id="SSF53383">
    <property type="entry name" value="PLP-dependent transferases"/>
    <property type="match status" value="1"/>
</dbReference>
<evidence type="ECO:0000256" key="3">
    <source>
        <dbReference type="ARBA" id="ARBA00005176"/>
    </source>
</evidence>
<dbReference type="InterPro" id="IPR015422">
    <property type="entry name" value="PyrdxlP-dep_Trfase_small"/>
</dbReference>
<evidence type="ECO:0000256" key="1">
    <source>
        <dbReference type="ARBA" id="ARBA00001750"/>
    </source>
</evidence>
<keyword evidence="9 16" id="KW-0663">Pyridoxal phosphate</keyword>
<dbReference type="NCBIfam" id="NF004714">
    <property type="entry name" value="PRK06058.1"/>
    <property type="match status" value="1"/>
</dbReference>
<dbReference type="InterPro" id="IPR015421">
    <property type="entry name" value="PyrdxlP-dep_Trfase_major"/>
</dbReference>
<evidence type="ECO:0000256" key="2">
    <source>
        <dbReference type="ARBA" id="ARBA00001933"/>
    </source>
</evidence>
<dbReference type="RefSeq" id="WP_168484830.1">
    <property type="nucleotide sequence ID" value="NZ_JAAZSQ010000002.1"/>
</dbReference>
<dbReference type="AlphaFoldDB" id="A0A7X6K3G1"/>
<evidence type="ECO:0000313" key="17">
    <source>
        <dbReference type="EMBL" id="NKX53485.1"/>
    </source>
</evidence>
<dbReference type="Pfam" id="PF00202">
    <property type="entry name" value="Aminotran_3"/>
    <property type="match status" value="1"/>
</dbReference>
<organism evidence="17 18">
    <name type="scientific">Arthrobacter mobilis</name>
    <dbReference type="NCBI Taxonomy" id="2724944"/>
    <lineage>
        <taxon>Bacteria</taxon>
        <taxon>Bacillati</taxon>
        <taxon>Actinomycetota</taxon>
        <taxon>Actinomycetes</taxon>
        <taxon>Micrococcales</taxon>
        <taxon>Micrococcaceae</taxon>
        <taxon>Arthrobacter</taxon>
    </lineage>
</organism>
<keyword evidence="18" id="KW-1185">Reference proteome</keyword>
<dbReference type="GO" id="GO:0042802">
    <property type="term" value="F:identical protein binding"/>
    <property type="evidence" value="ECO:0007669"/>
    <property type="project" value="TreeGrafter"/>
</dbReference>
<gene>
    <name evidence="17" type="primary">gabT</name>
    <name evidence="17" type="ORF">HGG74_02795</name>
</gene>
<dbReference type="EC" id="2.6.1.22" evidence="5"/>
<comment type="cofactor">
    <cofactor evidence="2">
        <name>pyridoxal 5'-phosphate</name>
        <dbReference type="ChEBI" id="CHEBI:597326"/>
    </cofactor>
</comment>
<proteinExistence type="inferred from homology"/>
<evidence type="ECO:0000313" key="18">
    <source>
        <dbReference type="Proteomes" id="UP000544090"/>
    </source>
</evidence>
<dbReference type="GO" id="GO:0030170">
    <property type="term" value="F:pyridoxal phosphate binding"/>
    <property type="evidence" value="ECO:0007669"/>
    <property type="project" value="InterPro"/>
</dbReference>
<evidence type="ECO:0000256" key="16">
    <source>
        <dbReference type="RuleBase" id="RU003560"/>
    </source>
</evidence>
<dbReference type="GO" id="GO:0047298">
    <property type="term" value="F:(S)-3-amino-2-methylpropionate transaminase activity"/>
    <property type="evidence" value="ECO:0007669"/>
    <property type="project" value="UniProtKB-EC"/>
</dbReference>
<evidence type="ECO:0000256" key="13">
    <source>
        <dbReference type="ARBA" id="ARBA00031787"/>
    </source>
</evidence>
<dbReference type="Gene3D" id="3.40.640.10">
    <property type="entry name" value="Type I PLP-dependent aspartate aminotransferase-like (Major domain)"/>
    <property type="match status" value="1"/>
</dbReference>
<keyword evidence="7 17" id="KW-0032">Aminotransferase</keyword>
<name>A0A7X6K3G1_9MICC</name>
<dbReference type="InterPro" id="IPR005814">
    <property type="entry name" value="Aminotrans_3"/>
</dbReference>
<dbReference type="CDD" id="cd00610">
    <property type="entry name" value="OAT_like"/>
    <property type="match status" value="1"/>
</dbReference>
<dbReference type="InterPro" id="IPR049704">
    <property type="entry name" value="Aminotrans_3_PPA_site"/>
</dbReference>
<dbReference type="InterPro" id="IPR004632">
    <property type="entry name" value="4NH2But_aminotransferase_bac"/>
</dbReference>
<evidence type="ECO:0000256" key="12">
    <source>
        <dbReference type="ARBA" id="ARBA00030857"/>
    </source>
</evidence>
<comment type="catalytic activity">
    <reaction evidence="14">
        <text>4-aminobutanoate + 2-oxoglutarate = succinate semialdehyde + L-glutamate</text>
        <dbReference type="Rhea" id="RHEA:23352"/>
        <dbReference type="ChEBI" id="CHEBI:16810"/>
        <dbReference type="ChEBI" id="CHEBI:29985"/>
        <dbReference type="ChEBI" id="CHEBI:57706"/>
        <dbReference type="ChEBI" id="CHEBI:59888"/>
        <dbReference type="EC" id="2.6.1.19"/>
    </reaction>
</comment>
<dbReference type="EMBL" id="JAAZSQ010000002">
    <property type="protein sequence ID" value="NKX53485.1"/>
    <property type="molecule type" value="Genomic_DNA"/>
</dbReference>
<dbReference type="FunFam" id="3.40.640.10:FF:000013">
    <property type="entry name" value="4-aminobutyrate aminotransferase"/>
    <property type="match status" value="1"/>
</dbReference>
<dbReference type="NCBIfam" id="TIGR00700">
    <property type="entry name" value="GABAtrnsam"/>
    <property type="match status" value="1"/>
</dbReference>
<dbReference type="PANTHER" id="PTHR11986">
    <property type="entry name" value="AMINOTRANSFERASE CLASS III"/>
    <property type="match status" value="1"/>
</dbReference>
<dbReference type="InterPro" id="IPR015424">
    <property type="entry name" value="PyrdxlP-dep_Trfase"/>
</dbReference>
<comment type="catalytic activity">
    <reaction evidence="1">
        <text>(S)-3-amino-2-methylpropanoate + 2-oxoglutarate = 2-methyl-3-oxopropanoate + L-glutamate</text>
        <dbReference type="Rhea" id="RHEA:13993"/>
        <dbReference type="ChEBI" id="CHEBI:16810"/>
        <dbReference type="ChEBI" id="CHEBI:29985"/>
        <dbReference type="ChEBI" id="CHEBI:57700"/>
        <dbReference type="ChEBI" id="CHEBI:58655"/>
        <dbReference type="EC" id="2.6.1.22"/>
    </reaction>
</comment>
<dbReference type="InterPro" id="IPR050103">
    <property type="entry name" value="Class-III_PLP-dep_AT"/>
</dbReference>
<evidence type="ECO:0000256" key="10">
    <source>
        <dbReference type="ARBA" id="ARBA00029760"/>
    </source>
</evidence>
<sequence length="461" mass="47857">MTTQATQPQYRLEQKRNIRGEFPGPKSAELAARRAKVVAGGVASGVPVYVADADGGVIVDVDGNSFIDLGSGIAVTSVGASDPAVVDAVKAQVEHFTHTCFMVSPYEGYVAVAEKLAELTPGDHEKRSVLFNSGAEAVENAVKVARIATGRTAVVAFDHAYHGRTNLTMGLTAKANPYKSSPAGSFGPFAPEIYRVPMSYPFREEAEITGAQAAQRAITMIEKQIGGENVAAIIIEPIQGEGGFIVPAEGFLPALADWAKEKGVVFIADEVQAGFCRTGAWFASEHEGVIPDIITMAKGIAGGMPLSAITGRAELMDAVHAGGLGGTYGGNPVACAAALGAIQTMEELDLNARAKAIEAQVTERLSKLAGELGETGIIGEVRGRGAMLALEFVKPGTAATTKEPNAEATKAIAAQCLKEGVIILTCGTYGNVVRLLPPLVISDELLADALDVLEAAIRAAS</sequence>
<protein>
    <recommendedName>
        <fullName evidence="12">(S)-3-amino-2-methylpropionate transaminase</fullName>
        <ecNumber evidence="6">2.6.1.19</ecNumber>
        <ecNumber evidence="5">2.6.1.22</ecNumber>
    </recommendedName>
    <alternativeName>
        <fullName evidence="13">GABA aminotransferase</fullName>
    </alternativeName>
    <alternativeName>
        <fullName evidence="11">Gamma-amino-N-butyrate transaminase</fullName>
    </alternativeName>
    <alternativeName>
        <fullName evidence="15">Glutamate:succinic semialdehyde transaminase</fullName>
    </alternativeName>
    <alternativeName>
        <fullName evidence="10">L-AIBAT</fullName>
    </alternativeName>
</protein>
<dbReference type="Gene3D" id="3.90.1150.10">
    <property type="entry name" value="Aspartate Aminotransferase, domain 1"/>
    <property type="match status" value="1"/>
</dbReference>
<dbReference type="PROSITE" id="PS00600">
    <property type="entry name" value="AA_TRANSFER_CLASS_3"/>
    <property type="match status" value="1"/>
</dbReference>
<comment type="pathway">
    <text evidence="3">Amino-acid degradation; 4-aminobutanoate degradation.</text>
</comment>
<comment type="similarity">
    <text evidence="4 16">Belongs to the class-III pyridoxal-phosphate-dependent aminotransferase family.</text>
</comment>
<dbReference type="GO" id="GO:0009448">
    <property type="term" value="P:gamma-aminobutyric acid metabolic process"/>
    <property type="evidence" value="ECO:0007669"/>
    <property type="project" value="InterPro"/>
</dbReference>
<evidence type="ECO:0000256" key="9">
    <source>
        <dbReference type="ARBA" id="ARBA00022898"/>
    </source>
</evidence>
<evidence type="ECO:0000256" key="14">
    <source>
        <dbReference type="ARBA" id="ARBA00048021"/>
    </source>
</evidence>
<dbReference type="PIRSF" id="PIRSF000521">
    <property type="entry name" value="Transaminase_4ab_Lys_Orn"/>
    <property type="match status" value="1"/>
</dbReference>
<evidence type="ECO:0000256" key="5">
    <source>
        <dbReference type="ARBA" id="ARBA00012876"/>
    </source>
</evidence>
<dbReference type="EC" id="2.6.1.19" evidence="6"/>
<dbReference type="PANTHER" id="PTHR11986:SF58">
    <property type="entry name" value="LEUCINE_METHIONINE RACEMASE"/>
    <property type="match status" value="1"/>
</dbReference>
<comment type="caution">
    <text evidence="17">The sequence shown here is derived from an EMBL/GenBank/DDBJ whole genome shotgun (WGS) entry which is preliminary data.</text>
</comment>
<dbReference type="GO" id="GO:0034386">
    <property type="term" value="F:4-aminobutyrate:2-oxoglutarate transaminase activity"/>
    <property type="evidence" value="ECO:0007669"/>
    <property type="project" value="UniProtKB-EC"/>
</dbReference>
<evidence type="ECO:0000256" key="7">
    <source>
        <dbReference type="ARBA" id="ARBA00022576"/>
    </source>
</evidence>
<dbReference type="Proteomes" id="UP000544090">
    <property type="component" value="Unassembled WGS sequence"/>
</dbReference>
<evidence type="ECO:0000256" key="8">
    <source>
        <dbReference type="ARBA" id="ARBA00022679"/>
    </source>
</evidence>